<protein>
    <submittedName>
        <fullName evidence="3">Uncharacterized protein</fullName>
    </submittedName>
</protein>
<dbReference type="Pfam" id="PF14361">
    <property type="entry name" value="RsbRD_N"/>
    <property type="match status" value="1"/>
</dbReference>
<dbReference type="Pfam" id="PF13556">
    <property type="entry name" value="HTH_30"/>
    <property type="match status" value="1"/>
</dbReference>
<dbReference type="InterPro" id="IPR025736">
    <property type="entry name" value="PucR_C-HTH_dom"/>
</dbReference>
<dbReference type="Gene3D" id="1.10.10.2840">
    <property type="entry name" value="PucR C-terminal helix-turn-helix domain"/>
    <property type="match status" value="1"/>
</dbReference>
<reference evidence="3 4" key="1">
    <citation type="journal article" date="2007" name="Genome Biol.">
        <title>Interrupted coding sequences in Mycobacterium smegmatis: authentic mutations or sequencing errors?</title>
        <authorList>
            <person name="Deshayes C."/>
            <person name="Perrodou E."/>
            <person name="Gallien S."/>
            <person name="Euphrasie D."/>
            <person name="Schaeffer C."/>
            <person name="Van-Dorsselaer A."/>
            <person name="Poch O."/>
            <person name="Lecompte O."/>
            <person name="Reyrat J.M."/>
        </authorList>
    </citation>
    <scope>NUCLEOTIDE SEQUENCE [LARGE SCALE GENOMIC DNA]</scope>
    <source>
        <strain evidence="4">ATCC 700084 / mc(2)155</strain>
    </source>
</reference>
<dbReference type="InterPro" id="IPR042070">
    <property type="entry name" value="PucR_C-HTH_sf"/>
</dbReference>
<accession>I7GBM3</accession>
<dbReference type="PATRIC" id="fig|246196.56.peg.3559"/>
<dbReference type="PANTHER" id="PTHR33744:SF1">
    <property type="entry name" value="DNA-BINDING TRANSCRIPTIONAL ACTIVATOR ADER"/>
    <property type="match status" value="1"/>
</dbReference>
<evidence type="ECO:0000313" key="4">
    <source>
        <dbReference type="Proteomes" id="UP000006158"/>
    </source>
</evidence>
<dbReference type="PANTHER" id="PTHR33744">
    <property type="entry name" value="CARBOHYDRATE DIACID REGULATOR"/>
    <property type="match status" value="1"/>
</dbReference>
<proteinExistence type="predicted"/>
<gene>
    <name evidence="3" type="ordered locus">MSMEI_3471</name>
</gene>
<evidence type="ECO:0000259" key="1">
    <source>
        <dbReference type="Pfam" id="PF13556"/>
    </source>
</evidence>
<reference evidence="3 4" key="2">
    <citation type="journal article" date="2009" name="Genome Res.">
        <title>Ortho-proteogenomics: multiple proteomes investigation through orthology and a new MS-based protocol.</title>
        <authorList>
            <person name="Gallien S."/>
            <person name="Perrodou E."/>
            <person name="Carapito C."/>
            <person name="Deshayes C."/>
            <person name="Reyrat J.M."/>
            <person name="Van Dorsselaer A."/>
            <person name="Poch O."/>
            <person name="Schaeffer C."/>
            <person name="Lecompte O."/>
        </authorList>
    </citation>
    <scope>NUCLEOTIDE SEQUENCE [LARGE SCALE GENOMIC DNA]</scope>
    <source>
        <strain evidence="4">ATCC 700084 / mc(2)155</strain>
    </source>
</reference>
<dbReference type="EMBL" id="CP001663">
    <property type="protein sequence ID" value="AFP39934.1"/>
    <property type="molecule type" value="Genomic_DNA"/>
</dbReference>
<dbReference type="InterPro" id="IPR025751">
    <property type="entry name" value="RsbRD_N_dom"/>
</dbReference>
<name>I7GBM3_MYCS2</name>
<sequence length="410" mass="45047">MTTTVTFMRKSSDAGQWSRSRWMELINSVTDHRDQLVDAFMAQVDDGRRFYDSKVETADLRESSRAAFTMLLRQLRGTPTSEEDLRITRELGVRRASQGVESEKLTAAIHRDFSVLWAAFRELAEDDDAAVLAEHAEDVWRVVDGFAGRIHAAYFDEVIAIAQERSLSVQSLLAKLVTDEYPSLTFIARAGQALSIRETDGIWVAAALASEGTPLQQFAERLRRRGRLAYTYAMGQCIVAVWVADVVGSELDGVPDGCTSDPEYADLKPVRCGVSPLHRGVSQLRSAAQIACEIALSMHPDHIGPATAADVWPLVAGAALHSRLPVLEESIRGPLRDCRPAELKVLMETISVFSGNGDVSATAAELFCHRNTVMKRIRRLKELTGLDMTVPKDSARVLVALAPELAAVSD</sequence>
<dbReference type="Proteomes" id="UP000006158">
    <property type="component" value="Chromosome"/>
</dbReference>
<feature type="domain" description="PucR C-terminal helix-turn-helix" evidence="1">
    <location>
        <begin position="346"/>
        <end position="401"/>
    </location>
</feature>
<dbReference type="KEGG" id="msg:MSMEI_3471"/>
<organism evidence="3 4">
    <name type="scientific">Mycolicibacterium smegmatis (strain ATCC 700084 / mc(2)155)</name>
    <name type="common">Mycobacterium smegmatis</name>
    <dbReference type="NCBI Taxonomy" id="246196"/>
    <lineage>
        <taxon>Bacteria</taxon>
        <taxon>Bacillati</taxon>
        <taxon>Actinomycetota</taxon>
        <taxon>Actinomycetes</taxon>
        <taxon>Mycobacteriales</taxon>
        <taxon>Mycobacteriaceae</taxon>
        <taxon>Mycolicibacterium</taxon>
    </lineage>
</organism>
<evidence type="ECO:0000259" key="2">
    <source>
        <dbReference type="Pfam" id="PF14361"/>
    </source>
</evidence>
<feature type="domain" description="RsbT co-antagonist protein RsbRD N-terminal" evidence="2">
    <location>
        <begin position="34"/>
        <end position="166"/>
    </location>
</feature>
<evidence type="ECO:0000313" key="3">
    <source>
        <dbReference type="EMBL" id="AFP39934.1"/>
    </source>
</evidence>
<dbReference type="AlphaFoldDB" id="I7GBM3"/>
<dbReference type="InterPro" id="IPR051448">
    <property type="entry name" value="CdaR-like_regulators"/>
</dbReference>